<keyword evidence="10" id="KW-0378">Hydrolase</keyword>
<proteinExistence type="inferred from homology"/>
<name>F0SWZ6_SYNGF</name>
<evidence type="ECO:0000313" key="11">
    <source>
        <dbReference type="Proteomes" id="UP000007488"/>
    </source>
</evidence>
<dbReference type="InterPro" id="IPR015856">
    <property type="entry name" value="ABC_transpr_CbiO/EcfA_su"/>
</dbReference>
<dbReference type="AlphaFoldDB" id="F0SWZ6"/>
<keyword evidence="3" id="KW-0813">Transport</keyword>
<keyword evidence="5" id="KW-0547">Nucleotide-binding</keyword>
<reference evidence="11" key="2">
    <citation type="submission" date="2011-02" db="EMBL/GenBank/DDBJ databases">
        <title>The complete genome of Syntrophobotulus glycolicus DSM 8271.</title>
        <authorList>
            <person name="Lucas S."/>
            <person name="Copeland A."/>
            <person name="Lapidus A."/>
            <person name="Bruce D."/>
            <person name="Goodwin L."/>
            <person name="Pitluck S."/>
            <person name="Kyrpides N."/>
            <person name="Mavromatis K."/>
            <person name="Pagani I."/>
            <person name="Ivanova N."/>
            <person name="Mikhailova N."/>
            <person name="Chertkov O."/>
            <person name="Held B."/>
            <person name="Detter J.C."/>
            <person name="Tapia R."/>
            <person name="Han C."/>
            <person name="Land M."/>
            <person name="Hauser L."/>
            <person name="Markowitz V."/>
            <person name="Cheng J.-F."/>
            <person name="Hugenholtz P."/>
            <person name="Woyke T."/>
            <person name="Wu D."/>
            <person name="Spring S."/>
            <person name="Schroeder M."/>
            <person name="Brambilla E."/>
            <person name="Klenk H.-P."/>
            <person name="Eisen J.A."/>
        </authorList>
    </citation>
    <scope>NUCLEOTIDE SEQUENCE [LARGE SCALE GENOMIC DNA]</scope>
    <source>
        <strain evidence="11">DSM 8271 / FlGlyR</strain>
    </source>
</reference>
<dbReference type="EC" id="3.6.3.17" evidence="10"/>
<keyword evidence="11" id="KW-1185">Reference proteome</keyword>
<evidence type="ECO:0000256" key="1">
    <source>
        <dbReference type="ARBA" id="ARBA00004202"/>
    </source>
</evidence>
<dbReference type="HOGENOM" id="CLU_000604_86_7_9"/>
<dbReference type="Pfam" id="PF00005">
    <property type="entry name" value="ABC_tran"/>
    <property type="match status" value="2"/>
</dbReference>
<evidence type="ECO:0000256" key="6">
    <source>
        <dbReference type="ARBA" id="ARBA00022840"/>
    </source>
</evidence>
<dbReference type="GO" id="GO:0005524">
    <property type="term" value="F:ATP binding"/>
    <property type="evidence" value="ECO:0007669"/>
    <property type="project" value="UniProtKB-KW"/>
</dbReference>
<feature type="domain" description="ABC transporter" evidence="9">
    <location>
        <begin position="251"/>
        <end position="477"/>
    </location>
</feature>
<dbReference type="PROSITE" id="PS50893">
    <property type="entry name" value="ABC_TRANSPORTER_2"/>
    <property type="match status" value="2"/>
</dbReference>
<evidence type="ECO:0000256" key="8">
    <source>
        <dbReference type="ARBA" id="ARBA00023136"/>
    </source>
</evidence>
<dbReference type="RefSeq" id="WP_013624649.1">
    <property type="nucleotide sequence ID" value="NC_015172.1"/>
</dbReference>
<keyword evidence="4" id="KW-1003">Cell membrane</keyword>
<evidence type="ECO:0000256" key="2">
    <source>
        <dbReference type="ARBA" id="ARBA00005417"/>
    </source>
</evidence>
<dbReference type="KEGG" id="sgy:Sgly_1478"/>
<evidence type="ECO:0000313" key="10">
    <source>
        <dbReference type="EMBL" id="ADY55779.1"/>
    </source>
</evidence>
<feature type="domain" description="ABC transporter" evidence="9">
    <location>
        <begin position="7"/>
        <end position="242"/>
    </location>
</feature>
<keyword evidence="8" id="KW-0472">Membrane</keyword>
<dbReference type="STRING" id="645991.Sgly_1478"/>
<protein>
    <submittedName>
        <fullName evidence="10">Monosaccharide-transporting ATPase</fullName>
        <ecNumber evidence="10">3.6.3.17</ecNumber>
    </submittedName>
</protein>
<evidence type="ECO:0000256" key="7">
    <source>
        <dbReference type="ARBA" id="ARBA00022967"/>
    </source>
</evidence>
<dbReference type="InterPro" id="IPR050095">
    <property type="entry name" value="ECF_ABC_transporter_ATP-bd"/>
</dbReference>
<dbReference type="SMART" id="SM00382">
    <property type="entry name" value="AAA"/>
    <property type="match status" value="2"/>
</dbReference>
<evidence type="ECO:0000259" key="9">
    <source>
        <dbReference type="PROSITE" id="PS50893"/>
    </source>
</evidence>
<evidence type="ECO:0000256" key="3">
    <source>
        <dbReference type="ARBA" id="ARBA00022448"/>
    </source>
</evidence>
<dbReference type="InterPro" id="IPR003439">
    <property type="entry name" value="ABC_transporter-like_ATP-bd"/>
</dbReference>
<keyword evidence="6" id="KW-0067">ATP-binding</keyword>
<dbReference type="EMBL" id="CP002547">
    <property type="protein sequence ID" value="ADY55779.1"/>
    <property type="molecule type" value="Genomic_DNA"/>
</dbReference>
<sequence>MPIALAIRDYSFRYRHAPDWILQKVSLQLAYGEFMVLSGHSGGGKSTLLASINGAVPHLCPGEQQGDILVDGHSVRDLSMSRIARLVGSVLQDADAQIIHATVEDEIAFGCENLCLESEEIGLRVARACRMMQLEPQWPTRTLSGGQKQRLIIASVLAMGQRIIALDEPLANLDREGSGILLRCLRQLADAGYAVLLIEHRLDVVLPYADTVAWLEDGRITAPAAKAEILRKNTALLQGPDSPPPDGEICLEARGLCYGAGGRQILRGVDLSVRRGERVVILGENGCGKTTLLRLLAGLIRPTAGQIRQTVEPRRRNRPSAAWFQKVGYICQNPNYQLFMPTVAAEIAYPSRNGAEVDRFLELYELAALAGSHPQSLSEGQKRRISIAAVTAGLPEVLLLDEPTVGQDYGALSRLVQTLNRLQQEKGSTMITVTHDFRCAAALADTVIRMHDGRIEKTGGRELAAAYFAWPENSGRQIVGLV</sequence>
<keyword evidence="7" id="KW-1278">Translocase</keyword>
<reference evidence="10 11" key="1">
    <citation type="journal article" date="2011" name="Stand. Genomic Sci.">
        <title>Complete genome sequence of Syntrophobotulus glycolicus type strain (FlGlyR).</title>
        <authorList>
            <person name="Han C."/>
            <person name="Mwirichia R."/>
            <person name="Chertkov O."/>
            <person name="Held B."/>
            <person name="Lapidus A."/>
            <person name="Nolan M."/>
            <person name="Lucas S."/>
            <person name="Hammon N."/>
            <person name="Deshpande S."/>
            <person name="Cheng J.F."/>
            <person name="Tapia R."/>
            <person name="Goodwin L."/>
            <person name="Pitluck S."/>
            <person name="Huntemann M."/>
            <person name="Liolios K."/>
            <person name="Ivanova N."/>
            <person name="Pagani I."/>
            <person name="Mavromatis K."/>
            <person name="Ovchinikova G."/>
            <person name="Pati A."/>
            <person name="Chen A."/>
            <person name="Palaniappan K."/>
            <person name="Land M."/>
            <person name="Hauser L."/>
            <person name="Brambilla E.M."/>
            <person name="Rohde M."/>
            <person name="Spring S."/>
            <person name="Sikorski J."/>
            <person name="Goker M."/>
            <person name="Woyke T."/>
            <person name="Bristow J."/>
            <person name="Eisen J.A."/>
            <person name="Markowitz V."/>
            <person name="Hugenholtz P."/>
            <person name="Kyrpides N.C."/>
            <person name="Klenk H.P."/>
            <person name="Detter J.C."/>
        </authorList>
    </citation>
    <scope>NUCLEOTIDE SEQUENCE [LARGE SCALE GENOMIC DNA]</scope>
    <source>
        <strain evidence="11">DSM 8271 / FlGlyR</strain>
    </source>
</reference>
<dbReference type="SUPFAM" id="SSF52540">
    <property type="entry name" value="P-loop containing nucleoside triphosphate hydrolases"/>
    <property type="match status" value="2"/>
</dbReference>
<comment type="similarity">
    <text evidence="2">Belongs to the ABC transporter superfamily.</text>
</comment>
<dbReference type="Proteomes" id="UP000007488">
    <property type="component" value="Chromosome"/>
</dbReference>
<evidence type="ECO:0000256" key="5">
    <source>
        <dbReference type="ARBA" id="ARBA00022741"/>
    </source>
</evidence>
<dbReference type="CDD" id="cd03225">
    <property type="entry name" value="ABC_cobalt_CbiO_domain1"/>
    <property type="match status" value="2"/>
</dbReference>
<dbReference type="GO" id="GO:0042626">
    <property type="term" value="F:ATPase-coupled transmembrane transporter activity"/>
    <property type="evidence" value="ECO:0007669"/>
    <property type="project" value="TreeGrafter"/>
</dbReference>
<dbReference type="eggNOG" id="COG1122">
    <property type="taxonomic scope" value="Bacteria"/>
</dbReference>
<dbReference type="InterPro" id="IPR003593">
    <property type="entry name" value="AAA+_ATPase"/>
</dbReference>
<dbReference type="PANTHER" id="PTHR43553">
    <property type="entry name" value="HEAVY METAL TRANSPORTER"/>
    <property type="match status" value="1"/>
</dbReference>
<organism evidence="10 11">
    <name type="scientific">Syntrophobotulus glycolicus (strain DSM 8271 / FlGlyR)</name>
    <dbReference type="NCBI Taxonomy" id="645991"/>
    <lineage>
        <taxon>Bacteria</taxon>
        <taxon>Bacillati</taxon>
        <taxon>Bacillota</taxon>
        <taxon>Clostridia</taxon>
        <taxon>Eubacteriales</taxon>
        <taxon>Desulfitobacteriaceae</taxon>
        <taxon>Syntrophobotulus</taxon>
    </lineage>
</organism>
<dbReference type="TCDB" id="3.A.1.18.3">
    <property type="family name" value="the atp-binding cassette (abc) superfamily"/>
</dbReference>
<evidence type="ECO:0000256" key="4">
    <source>
        <dbReference type="ARBA" id="ARBA00022475"/>
    </source>
</evidence>
<dbReference type="GO" id="GO:0043190">
    <property type="term" value="C:ATP-binding cassette (ABC) transporter complex"/>
    <property type="evidence" value="ECO:0007669"/>
    <property type="project" value="TreeGrafter"/>
</dbReference>
<dbReference type="GO" id="GO:0016887">
    <property type="term" value="F:ATP hydrolysis activity"/>
    <property type="evidence" value="ECO:0007669"/>
    <property type="project" value="InterPro"/>
</dbReference>
<dbReference type="OrthoDB" id="501320at2"/>
<dbReference type="InterPro" id="IPR027417">
    <property type="entry name" value="P-loop_NTPase"/>
</dbReference>
<dbReference type="InterPro" id="IPR017871">
    <property type="entry name" value="ABC_transporter-like_CS"/>
</dbReference>
<dbReference type="Gene3D" id="3.40.50.300">
    <property type="entry name" value="P-loop containing nucleotide triphosphate hydrolases"/>
    <property type="match status" value="2"/>
</dbReference>
<accession>F0SWZ6</accession>
<dbReference type="PROSITE" id="PS00211">
    <property type="entry name" value="ABC_TRANSPORTER_1"/>
    <property type="match status" value="1"/>
</dbReference>
<comment type="subcellular location">
    <subcellularLocation>
        <location evidence="1">Cell membrane</location>
        <topology evidence="1">Peripheral membrane protein</topology>
    </subcellularLocation>
</comment>
<gene>
    <name evidence="10" type="ordered locus">Sgly_1478</name>
</gene>